<dbReference type="InterPro" id="IPR001466">
    <property type="entry name" value="Beta-lactam-related"/>
</dbReference>
<dbReference type="InterPro" id="IPR011659">
    <property type="entry name" value="WD40"/>
</dbReference>
<evidence type="ECO:0000256" key="1">
    <source>
        <dbReference type="SAM" id="MobiDB-lite"/>
    </source>
</evidence>
<dbReference type="InterPro" id="IPR011042">
    <property type="entry name" value="6-blade_b-propeller_TolB-like"/>
</dbReference>
<dbReference type="SUPFAM" id="SSF56601">
    <property type="entry name" value="beta-lactamase/transpeptidase-like"/>
    <property type="match status" value="1"/>
</dbReference>
<dbReference type="GO" id="GO:0006508">
    <property type="term" value="P:proteolysis"/>
    <property type="evidence" value="ECO:0007669"/>
    <property type="project" value="InterPro"/>
</dbReference>
<evidence type="ECO:0000259" key="2">
    <source>
        <dbReference type="Pfam" id="PF00144"/>
    </source>
</evidence>
<dbReference type="OrthoDB" id="3325701at2"/>
<evidence type="ECO:0000259" key="3">
    <source>
        <dbReference type="Pfam" id="PF00326"/>
    </source>
</evidence>
<keyword evidence="4" id="KW-0378">Hydrolase</keyword>
<dbReference type="InterPro" id="IPR001375">
    <property type="entry name" value="Peptidase_S9_cat"/>
</dbReference>
<keyword evidence="5" id="KW-1185">Reference proteome</keyword>
<dbReference type="GO" id="GO:0004177">
    <property type="term" value="F:aminopeptidase activity"/>
    <property type="evidence" value="ECO:0007669"/>
    <property type="project" value="UniProtKB-KW"/>
</dbReference>
<dbReference type="SUPFAM" id="SSF53474">
    <property type="entry name" value="alpha/beta-Hydrolases"/>
    <property type="match status" value="1"/>
</dbReference>
<organism evidence="4 5">
    <name type="scientific">Microlunatus soli</name>
    <dbReference type="NCBI Taxonomy" id="630515"/>
    <lineage>
        <taxon>Bacteria</taxon>
        <taxon>Bacillati</taxon>
        <taxon>Actinomycetota</taxon>
        <taxon>Actinomycetes</taxon>
        <taxon>Propionibacteriales</taxon>
        <taxon>Propionibacteriaceae</taxon>
        <taxon>Microlunatus</taxon>
    </lineage>
</organism>
<dbReference type="EMBL" id="LT629772">
    <property type="protein sequence ID" value="SDS70125.1"/>
    <property type="molecule type" value="Genomic_DNA"/>
</dbReference>
<dbReference type="PANTHER" id="PTHR46825:SF9">
    <property type="entry name" value="BETA-LACTAMASE-RELATED DOMAIN-CONTAINING PROTEIN"/>
    <property type="match status" value="1"/>
</dbReference>
<dbReference type="InterPro" id="IPR029058">
    <property type="entry name" value="AB_hydrolase_fold"/>
</dbReference>
<feature type="domain" description="Beta-lactamase-related" evidence="2">
    <location>
        <begin position="673"/>
        <end position="998"/>
    </location>
</feature>
<dbReference type="RefSeq" id="WP_091525595.1">
    <property type="nucleotide sequence ID" value="NZ_LT629772.1"/>
</dbReference>
<dbReference type="AlphaFoldDB" id="A0A1H1UC91"/>
<sequence length="1126" mass="120075">MSRRLLFDDLSAIRVPTAVTIDPDGTRVVYAVRGSDPQTDTNPSTLWSRSTTPDARPSRCTSGEADSDPQFSPDGSRILFLRSGDAGPQLWLITTDGTDERRLTEPDLFPYGVASATWSPDGSRIAVIAAVGVHSDPHAPLVADRIGYKADGAGYLGELRTQLFMIKADTGTVTRLTSSPYGVTAPAWSPDGTRIAYVTATDDPRSDITAEHVVEYLTVAERTLGGTRIGHATGVSGPLVWRPNGASVIAVGRPDVSIGHGLLIMLHLDVTKPDRILTESTDRNVMPGMPGYPGAGPVLSADGRSVLFCLRERGWSHLHRVSIVGRAKHPAVESLITDDHQVVSGLSVATSAAVAAVLITDQRSFGEVALIDLETGELTPLSALTADALPDIDLFTAEQRTFGIDDGQQVHGWLLRDPDHAQPGPLLLDIHGGPHNAWSGVADPAHLYHQVLAEQGWTILTLNPRGSDGYGEDFYRAVVGGWGSRDSADFLQPIDTLISEGVADPQRLAVTGYSYGGFSTCRLTADTDRFAAAVAGGLLCDFADFAGGSDIGALMTPLEVAGDQPLDRQGYAERSPIAQVSQVTTPTLILHGADDQRCPVNQAEQWFVALRSADVPTRLVTYPGASHLFIIDGRPSHRLDYNRRLVDWLQRYPSATTRPAGRVPAGLGSDHWQRRLDDLREHYQVPGAQFGVLELTDDGRELTRTVVGSGVLNATTGAAATPDALFQIGSITKVWTTVMIMQLVDEGKLDLDLPVRKILPELNVLDESVAAEVTTRHLLTHTSGIDGDLFTDTGRGDDAVRAYVDTLADAAQLHPLGKGWSYCNSGFVIAGRLIEVLREQTWDQVLRTKIIEPLGLKHCVTLPEEAIRYAAAIGHGVTPDGAVPVPTWGIPRSMGPAGLINSSAGDLLSFAGMMLRGGVAADGTRILSADAAAQMATPQYRVADLLDGMDAWGLGWWIEDWHGTTVLGHNGGTIGQSAFLRLFPDQRVAIALLTNGGVVDGLSADLFAEAADLLTGLTPPDRLLPPSPSPAVSLAGFPGEYRTAWTTAAVERKKDSLSVTVTQRAVVPGAEQPPTTLDLVPVSDGVFASRPPGAATWGQAVFRTDPDGSSFLQFGARRLPRTSADG</sequence>
<dbReference type="Pfam" id="PF07676">
    <property type="entry name" value="PD40"/>
    <property type="match status" value="2"/>
</dbReference>
<dbReference type="GO" id="GO:0008236">
    <property type="term" value="F:serine-type peptidase activity"/>
    <property type="evidence" value="ECO:0007669"/>
    <property type="project" value="InterPro"/>
</dbReference>
<dbReference type="Gene3D" id="2.120.10.30">
    <property type="entry name" value="TolB, C-terminal domain"/>
    <property type="match status" value="2"/>
</dbReference>
<dbReference type="Gene3D" id="3.40.50.1820">
    <property type="entry name" value="alpha/beta hydrolase"/>
    <property type="match status" value="1"/>
</dbReference>
<gene>
    <name evidence="4" type="ORF">SAMN04489812_2728</name>
</gene>
<keyword evidence="4" id="KW-0645">Protease</keyword>
<feature type="compositionally biased region" description="Polar residues" evidence="1">
    <location>
        <begin position="36"/>
        <end position="53"/>
    </location>
</feature>
<keyword evidence="4" id="KW-0031">Aminopeptidase</keyword>
<feature type="domain" description="Peptidase S9 prolyl oligopeptidase catalytic" evidence="3">
    <location>
        <begin position="450"/>
        <end position="652"/>
    </location>
</feature>
<protein>
    <submittedName>
        <fullName evidence="4">Dipeptidyl aminopeptidase/acylaminoacyl peptidase</fullName>
    </submittedName>
</protein>
<proteinExistence type="predicted"/>
<evidence type="ECO:0000313" key="5">
    <source>
        <dbReference type="Proteomes" id="UP000199103"/>
    </source>
</evidence>
<evidence type="ECO:0000313" key="4">
    <source>
        <dbReference type="EMBL" id="SDS70125.1"/>
    </source>
</evidence>
<dbReference type="Pfam" id="PF00326">
    <property type="entry name" value="Peptidase_S9"/>
    <property type="match status" value="1"/>
</dbReference>
<feature type="region of interest" description="Disordered" evidence="1">
    <location>
        <begin position="33"/>
        <end position="74"/>
    </location>
</feature>
<dbReference type="PANTHER" id="PTHR46825">
    <property type="entry name" value="D-ALANYL-D-ALANINE-CARBOXYPEPTIDASE/ENDOPEPTIDASE AMPH"/>
    <property type="match status" value="1"/>
</dbReference>
<dbReference type="Pfam" id="PF00144">
    <property type="entry name" value="Beta-lactamase"/>
    <property type="match status" value="1"/>
</dbReference>
<dbReference type="Proteomes" id="UP000199103">
    <property type="component" value="Chromosome I"/>
</dbReference>
<dbReference type="SUPFAM" id="SSF82171">
    <property type="entry name" value="DPP6 N-terminal domain-like"/>
    <property type="match status" value="1"/>
</dbReference>
<dbReference type="STRING" id="630515.SAMN04489812_2728"/>
<name>A0A1H1UC91_9ACTN</name>
<dbReference type="InterPro" id="IPR050491">
    <property type="entry name" value="AmpC-like"/>
</dbReference>
<dbReference type="InterPro" id="IPR012338">
    <property type="entry name" value="Beta-lactam/transpept-like"/>
</dbReference>
<dbReference type="Gene3D" id="3.40.710.10">
    <property type="entry name" value="DD-peptidase/beta-lactamase superfamily"/>
    <property type="match status" value="1"/>
</dbReference>
<accession>A0A1H1UC91</accession>
<reference evidence="4 5" key="1">
    <citation type="submission" date="2016-10" db="EMBL/GenBank/DDBJ databases">
        <authorList>
            <person name="de Groot N.N."/>
        </authorList>
    </citation>
    <scope>NUCLEOTIDE SEQUENCE [LARGE SCALE GENOMIC DNA]</scope>
    <source>
        <strain evidence="4 5">DSM 21800</strain>
    </source>
</reference>